<evidence type="ECO:0000313" key="1">
    <source>
        <dbReference type="EMBL" id="MBX67587.1"/>
    </source>
</evidence>
<proteinExistence type="predicted"/>
<protein>
    <submittedName>
        <fullName evidence="1">Uncharacterized protein</fullName>
    </submittedName>
</protein>
<dbReference type="AlphaFoldDB" id="A0A2P2QL05"/>
<name>A0A2P2QL05_RHIMU</name>
<dbReference type="EMBL" id="GGEC01087103">
    <property type="protein sequence ID" value="MBX67587.1"/>
    <property type="molecule type" value="Transcribed_RNA"/>
</dbReference>
<accession>A0A2P2QL05</accession>
<reference evidence="1" key="1">
    <citation type="submission" date="2018-02" db="EMBL/GenBank/DDBJ databases">
        <title>Rhizophora mucronata_Transcriptome.</title>
        <authorList>
            <person name="Meera S.P."/>
            <person name="Sreeshan A."/>
            <person name="Augustine A."/>
        </authorList>
    </citation>
    <scope>NUCLEOTIDE SEQUENCE</scope>
    <source>
        <tissue evidence="1">Leaf</tissue>
    </source>
</reference>
<organism evidence="1">
    <name type="scientific">Rhizophora mucronata</name>
    <name type="common">Asiatic mangrove</name>
    <dbReference type="NCBI Taxonomy" id="61149"/>
    <lineage>
        <taxon>Eukaryota</taxon>
        <taxon>Viridiplantae</taxon>
        <taxon>Streptophyta</taxon>
        <taxon>Embryophyta</taxon>
        <taxon>Tracheophyta</taxon>
        <taxon>Spermatophyta</taxon>
        <taxon>Magnoliopsida</taxon>
        <taxon>eudicotyledons</taxon>
        <taxon>Gunneridae</taxon>
        <taxon>Pentapetalae</taxon>
        <taxon>rosids</taxon>
        <taxon>fabids</taxon>
        <taxon>Malpighiales</taxon>
        <taxon>Rhizophoraceae</taxon>
        <taxon>Rhizophora</taxon>
    </lineage>
</organism>
<sequence length="27" mass="3121">MLLVLIASMNKLKLLHNFVYSLPCVFL</sequence>